<feature type="region of interest" description="Disordered" evidence="1">
    <location>
        <begin position="374"/>
        <end position="437"/>
    </location>
</feature>
<feature type="compositionally biased region" description="Basic and acidic residues" evidence="1">
    <location>
        <begin position="290"/>
        <end position="299"/>
    </location>
</feature>
<feature type="region of interest" description="Disordered" evidence="1">
    <location>
        <begin position="260"/>
        <end position="325"/>
    </location>
</feature>
<feature type="region of interest" description="Disordered" evidence="1">
    <location>
        <begin position="1"/>
        <end position="20"/>
    </location>
</feature>
<dbReference type="Proteomes" id="UP001054252">
    <property type="component" value="Unassembled WGS sequence"/>
</dbReference>
<reference evidence="2 3" key="1">
    <citation type="journal article" date="2021" name="Commun. Biol.">
        <title>The genome of Shorea leprosula (Dipterocarpaceae) highlights the ecological relevance of drought in aseasonal tropical rainforests.</title>
        <authorList>
            <person name="Ng K.K.S."/>
            <person name="Kobayashi M.J."/>
            <person name="Fawcett J.A."/>
            <person name="Hatakeyama M."/>
            <person name="Paape T."/>
            <person name="Ng C.H."/>
            <person name="Ang C.C."/>
            <person name="Tnah L.H."/>
            <person name="Lee C.T."/>
            <person name="Nishiyama T."/>
            <person name="Sese J."/>
            <person name="O'Brien M.J."/>
            <person name="Copetti D."/>
            <person name="Mohd Noor M.I."/>
            <person name="Ong R.C."/>
            <person name="Putra M."/>
            <person name="Sireger I.Z."/>
            <person name="Indrioko S."/>
            <person name="Kosugi Y."/>
            <person name="Izuno A."/>
            <person name="Isagi Y."/>
            <person name="Lee S.L."/>
            <person name="Shimizu K.K."/>
        </authorList>
    </citation>
    <scope>NUCLEOTIDE SEQUENCE [LARGE SCALE GENOMIC DNA]</scope>
    <source>
        <strain evidence="2">214</strain>
    </source>
</reference>
<feature type="compositionally biased region" description="Basic and acidic residues" evidence="1">
    <location>
        <begin position="374"/>
        <end position="384"/>
    </location>
</feature>
<evidence type="ECO:0008006" key="4">
    <source>
        <dbReference type="Google" id="ProtNLM"/>
    </source>
</evidence>
<evidence type="ECO:0000256" key="1">
    <source>
        <dbReference type="SAM" id="MobiDB-lite"/>
    </source>
</evidence>
<evidence type="ECO:0000313" key="2">
    <source>
        <dbReference type="EMBL" id="GKV53411.1"/>
    </source>
</evidence>
<feature type="compositionally biased region" description="Basic residues" evidence="1">
    <location>
        <begin position="81"/>
        <end position="93"/>
    </location>
</feature>
<sequence>RELNGVLCNDRRSKGIDARKTEVGLHADLKNDEAEYKSHGELERGQKENEGGQPESFIKWEQTEVDKSRDGMEMKMEVRSNKWKKQRSRKRKHSVDIGQNNDENLKRFFVKEPIENDGGDGVQKDSFKMESSINREKPGEVGLHAAPAGIGEVKTEVKLKKNRKRSKPKKYSNSEALSCNDDVNFESFNNREQCTIVGHNTGASGVGELKGVVKSSEGDQVPCEDKNGNCAVVLKEADREVKHGKVKGVSFSVEKFEKYVGEQTDDGAANKTRDTVESKNRKPRSKKRKHSDDVTHSNGEKVCNFENMEQSKRDGNNGPVADGLEEKMVEIKHSELNGVLVNDGRSEGIDARKTEFGLHADIKNDEVEYKSCEELERGQKKNEGGRPGSFVRLEQTQVDKSRNGMEMETEVRSNKRKKQRSKKGKRSVDIGQNNDENLKRFFVKEPIENDGGDGVHKDAFKMESGINREQPEEVGLHAAPVRIGEVKTEVKSKKNRKRSKEKKYSNSEALSCNDDGEFKSCGS</sequence>
<accession>A0AAV5MTT7</accession>
<evidence type="ECO:0000313" key="3">
    <source>
        <dbReference type="Proteomes" id="UP001054252"/>
    </source>
</evidence>
<protein>
    <recommendedName>
        <fullName evidence="4">Natural killer-tumor recognition protein</fullName>
    </recommendedName>
</protein>
<organism evidence="2 3">
    <name type="scientific">Rubroshorea leprosula</name>
    <dbReference type="NCBI Taxonomy" id="152421"/>
    <lineage>
        <taxon>Eukaryota</taxon>
        <taxon>Viridiplantae</taxon>
        <taxon>Streptophyta</taxon>
        <taxon>Embryophyta</taxon>
        <taxon>Tracheophyta</taxon>
        <taxon>Spermatophyta</taxon>
        <taxon>Magnoliopsida</taxon>
        <taxon>eudicotyledons</taxon>
        <taxon>Gunneridae</taxon>
        <taxon>Pentapetalae</taxon>
        <taxon>rosids</taxon>
        <taxon>malvids</taxon>
        <taxon>Malvales</taxon>
        <taxon>Dipterocarpaceae</taxon>
        <taxon>Rubroshorea</taxon>
    </lineage>
</organism>
<proteinExistence type="predicted"/>
<feature type="compositionally biased region" description="Basic and acidic residues" evidence="1">
    <location>
        <begin position="271"/>
        <end position="280"/>
    </location>
</feature>
<feature type="non-terminal residue" evidence="2">
    <location>
        <position position="1"/>
    </location>
</feature>
<dbReference type="AlphaFoldDB" id="A0AAV5MTT7"/>
<comment type="caution">
    <text evidence="2">The sequence shown here is derived from an EMBL/GenBank/DDBJ whole genome shotgun (WGS) entry which is preliminary data.</text>
</comment>
<gene>
    <name evidence="2" type="ORF">SLEP1_g59939</name>
</gene>
<name>A0AAV5MTT7_9ROSI</name>
<feature type="compositionally biased region" description="Basic and acidic residues" evidence="1">
    <location>
        <begin position="397"/>
        <end position="413"/>
    </location>
</feature>
<dbReference type="EMBL" id="BPVZ01001344">
    <property type="protein sequence ID" value="GKV53411.1"/>
    <property type="molecule type" value="Genomic_DNA"/>
</dbReference>
<feature type="compositionally biased region" description="Basic residues" evidence="1">
    <location>
        <begin position="414"/>
        <end position="425"/>
    </location>
</feature>
<feature type="region of interest" description="Disordered" evidence="1">
    <location>
        <begin position="487"/>
        <end position="523"/>
    </location>
</feature>
<feature type="region of interest" description="Disordered" evidence="1">
    <location>
        <begin position="31"/>
        <end position="57"/>
    </location>
</feature>
<feature type="compositionally biased region" description="Basic and acidic residues" evidence="1">
    <location>
        <begin position="31"/>
        <end position="50"/>
    </location>
</feature>
<keyword evidence="3" id="KW-1185">Reference proteome</keyword>
<feature type="region of interest" description="Disordered" evidence="1">
    <location>
        <begin position="76"/>
        <end position="100"/>
    </location>
</feature>